<proteinExistence type="predicted"/>
<dbReference type="RefSeq" id="XP_067818680.1">
    <property type="nucleotide sequence ID" value="XM_067960958.1"/>
</dbReference>
<evidence type="ECO:0000313" key="2">
    <source>
        <dbReference type="Proteomes" id="UP000294530"/>
    </source>
</evidence>
<reference evidence="1 2" key="1">
    <citation type="journal article" date="2021" name="Genome Biol.">
        <title>AFLAP: assembly-free linkage analysis pipeline using k-mers from genome sequencing data.</title>
        <authorList>
            <person name="Fletcher K."/>
            <person name="Zhang L."/>
            <person name="Gil J."/>
            <person name="Han R."/>
            <person name="Cavanaugh K."/>
            <person name="Michelmore R."/>
        </authorList>
    </citation>
    <scope>NUCLEOTIDE SEQUENCE [LARGE SCALE GENOMIC DNA]</scope>
    <source>
        <strain evidence="1 2">SF5</strain>
    </source>
</reference>
<gene>
    <name evidence="1" type="ORF">CCR75_002861</name>
</gene>
<evidence type="ECO:0000313" key="1">
    <source>
        <dbReference type="EMBL" id="TDH69181.1"/>
    </source>
</evidence>
<dbReference type="EMBL" id="SHOA02000002">
    <property type="protein sequence ID" value="TDH69181.1"/>
    <property type="molecule type" value="Genomic_DNA"/>
</dbReference>
<dbReference type="KEGG" id="blac:94346629"/>
<sequence>MTTELFRAQLTKQLARFCVRLYSQMPVPDFIMKSSTLTFWLQNLYRGRCAFCVHNKCQFQDRHQAGDTSNTFTMPRRLNGRERANFCLVCSSPFLDDAHKERS</sequence>
<keyword evidence="2" id="KW-1185">Reference proteome</keyword>
<dbReference type="Proteomes" id="UP000294530">
    <property type="component" value="Unassembled WGS sequence"/>
</dbReference>
<accession>A0A976IET1</accession>
<dbReference type="GeneID" id="94346629"/>
<dbReference type="AlphaFoldDB" id="A0A976IET1"/>
<organism evidence="1 2">
    <name type="scientific">Bremia lactucae</name>
    <name type="common">Lettuce downy mildew</name>
    <dbReference type="NCBI Taxonomy" id="4779"/>
    <lineage>
        <taxon>Eukaryota</taxon>
        <taxon>Sar</taxon>
        <taxon>Stramenopiles</taxon>
        <taxon>Oomycota</taxon>
        <taxon>Peronosporomycetes</taxon>
        <taxon>Peronosporales</taxon>
        <taxon>Peronosporaceae</taxon>
        <taxon>Bremia</taxon>
    </lineage>
</organism>
<name>A0A976IET1_BRELC</name>
<protein>
    <submittedName>
        <fullName evidence="1">Uncharacterized protein</fullName>
    </submittedName>
</protein>
<comment type="caution">
    <text evidence="1">The sequence shown here is derived from an EMBL/GenBank/DDBJ whole genome shotgun (WGS) entry which is preliminary data.</text>
</comment>